<protein>
    <submittedName>
        <fullName evidence="1">Uncharacterized protein</fullName>
    </submittedName>
</protein>
<dbReference type="Proteomes" id="UP001056634">
    <property type="component" value="Segment"/>
</dbReference>
<sequence length="247" mass="26971">MDTTVPTAELKQALRLFCPYAQPADDPDRVRGEAAQKIMTALGLKTLAVDPFDGMLDEQRRVETIEGPLIARQSAVDAALAQITQIEAPLAETPENWPEDWEGKPFANVSWDTEEGGPFLCISPNQASTLLGDFLSGLTIEGARGRILQALFLGGLTATELVLHERENTPLFQQAHYHARLALAGSRPRSDYSAGPIALEDYVRACRAAGLDLSSTYPGETGELMAEPWFDRAEAAERRMNAGARYL</sequence>
<keyword evidence="2" id="KW-1185">Reference proteome</keyword>
<name>A0A9E7SSG8_9CAUD</name>
<organism evidence="1 2">
    <name type="scientific">Brevundimonas phage vB_BpoS-Marchewka</name>
    <dbReference type="NCBI Taxonomy" id="2948604"/>
    <lineage>
        <taxon>Viruses</taxon>
        <taxon>Duplodnaviria</taxon>
        <taxon>Heunggongvirae</taxon>
        <taxon>Uroviricota</taxon>
        <taxon>Caudoviricetes</taxon>
        <taxon>Jeanschmidtviridae</taxon>
        <taxon>Marchewkavirus</taxon>
        <taxon>Marchewkavirus marchewka</taxon>
    </lineage>
</organism>
<dbReference type="EMBL" id="ON529851">
    <property type="protein sequence ID" value="UTC28761.1"/>
    <property type="molecule type" value="Genomic_DNA"/>
</dbReference>
<gene>
    <name evidence="1" type="ORF">MARCHEWKA_02490</name>
</gene>
<proteinExistence type="predicted"/>
<reference evidence="1" key="1">
    <citation type="submission" date="2022-04" db="EMBL/GenBank/DDBJ databases">
        <authorList>
            <person name="Friedrich I."/>
            <person name="Schneider D."/>
            <person name="Poehlein A."/>
            <person name="Hertel R."/>
            <person name="Daniel R."/>
        </authorList>
    </citation>
    <scope>NUCLEOTIDE SEQUENCE</scope>
</reference>
<evidence type="ECO:0000313" key="1">
    <source>
        <dbReference type="EMBL" id="UTC28761.1"/>
    </source>
</evidence>
<evidence type="ECO:0000313" key="2">
    <source>
        <dbReference type="Proteomes" id="UP001056634"/>
    </source>
</evidence>
<accession>A0A9E7SSG8</accession>